<dbReference type="EMBL" id="FPHP01000025">
    <property type="protein sequence ID" value="SFV75265.1"/>
    <property type="molecule type" value="Genomic_DNA"/>
</dbReference>
<organism evidence="2">
    <name type="scientific">hydrothermal vent metagenome</name>
    <dbReference type="NCBI Taxonomy" id="652676"/>
    <lineage>
        <taxon>unclassified sequences</taxon>
        <taxon>metagenomes</taxon>
        <taxon>ecological metagenomes</taxon>
    </lineage>
</organism>
<sequence>MIRLFLLFFYQCSLFASFSGQIIDANTSKPIPFAFISDGEKTIQADKNGSFIFQSNAKKYFIKAYGYKPYHTEQNTTKIKLTPIHIKALYLNFWNASNHSKKLKNILNIIDKTQINAIVVDIKNSYGSTSFLTSFQQANDYGAYKKRTNRNIQKFIQLMKQKNIYTIARIITFKDELQAIHNPNYAIKNPNGTLWRSADNKAWVDPFDTRSHKYTIAIAKEAAKVGFDEINFDYLRFPAKKELQYSQENNASNRIKAITHFLQLAKQELQKYGVFISVDIYGNICWVKNDGNIGQTITSLAKYADYISPMLYPSSFSSGSFHSKYPASKPYEVVYKSLKNIKNKINSKRIRPWLQHFRDYNTKRIKYTKTQIQQQIKATQDAHTSGWMLWSPSSRYHKDYYN</sequence>
<accession>A0A1W1D3Q0</accession>
<reference evidence="2" key="1">
    <citation type="submission" date="2016-10" db="EMBL/GenBank/DDBJ databases">
        <authorList>
            <person name="de Groot N.N."/>
        </authorList>
    </citation>
    <scope>NUCLEOTIDE SEQUENCE</scope>
</reference>
<dbReference type="SUPFAM" id="SSF51445">
    <property type="entry name" value="(Trans)glycosidases"/>
    <property type="match status" value="1"/>
</dbReference>
<dbReference type="Gene3D" id="3.20.20.80">
    <property type="entry name" value="Glycosidases"/>
    <property type="match status" value="1"/>
</dbReference>
<name>A0A1W1D3Q0_9ZZZZ</name>
<evidence type="ECO:0000259" key="1">
    <source>
        <dbReference type="Pfam" id="PF13200"/>
    </source>
</evidence>
<dbReference type="AlphaFoldDB" id="A0A1W1D3Q0"/>
<dbReference type="Pfam" id="PF13200">
    <property type="entry name" value="DUF4015"/>
    <property type="match status" value="1"/>
</dbReference>
<evidence type="ECO:0000313" key="2">
    <source>
        <dbReference type="EMBL" id="SFV75265.1"/>
    </source>
</evidence>
<dbReference type="GO" id="GO:0016787">
    <property type="term" value="F:hydrolase activity"/>
    <property type="evidence" value="ECO:0007669"/>
    <property type="project" value="UniProtKB-KW"/>
</dbReference>
<gene>
    <name evidence="2" type="ORF">MNB_SM-3-938</name>
</gene>
<dbReference type="InterPro" id="IPR017853">
    <property type="entry name" value="GH"/>
</dbReference>
<proteinExistence type="predicted"/>
<dbReference type="InterPro" id="IPR025275">
    <property type="entry name" value="DUF4015"/>
</dbReference>
<keyword evidence="2" id="KW-0378">Hydrolase</keyword>
<feature type="domain" description="DUF4015" evidence="1">
    <location>
        <begin position="88"/>
        <end position="396"/>
    </location>
</feature>
<protein>
    <submittedName>
        <fullName evidence="2">COG1306 predicted glycoside hydrolase</fullName>
    </submittedName>
</protein>